<feature type="coiled-coil region" evidence="1">
    <location>
        <begin position="618"/>
        <end position="741"/>
    </location>
</feature>
<feature type="region of interest" description="Disordered" evidence="2">
    <location>
        <begin position="334"/>
        <end position="354"/>
    </location>
</feature>
<evidence type="ECO:0000256" key="1">
    <source>
        <dbReference type="SAM" id="Coils"/>
    </source>
</evidence>
<dbReference type="EMBL" id="MU004183">
    <property type="protein sequence ID" value="KAF2500854.1"/>
    <property type="molecule type" value="Genomic_DNA"/>
</dbReference>
<evidence type="ECO:0000313" key="3">
    <source>
        <dbReference type="EMBL" id="KAF2500854.1"/>
    </source>
</evidence>
<protein>
    <submittedName>
        <fullName evidence="3">Uncharacterized protein</fullName>
    </submittedName>
</protein>
<keyword evidence="1" id="KW-0175">Coiled coil</keyword>
<feature type="compositionally biased region" description="Basic and acidic residues" evidence="2">
    <location>
        <begin position="239"/>
        <end position="268"/>
    </location>
</feature>
<feature type="region of interest" description="Disordered" evidence="2">
    <location>
        <begin position="755"/>
        <end position="811"/>
    </location>
</feature>
<reference evidence="3" key="1">
    <citation type="journal article" date="2020" name="Stud. Mycol.">
        <title>101 Dothideomycetes genomes: a test case for predicting lifestyles and emergence of pathogens.</title>
        <authorList>
            <person name="Haridas S."/>
            <person name="Albert R."/>
            <person name="Binder M."/>
            <person name="Bloem J."/>
            <person name="Labutti K."/>
            <person name="Salamov A."/>
            <person name="Andreopoulos B."/>
            <person name="Baker S."/>
            <person name="Barry K."/>
            <person name="Bills G."/>
            <person name="Bluhm B."/>
            <person name="Cannon C."/>
            <person name="Castanera R."/>
            <person name="Culley D."/>
            <person name="Daum C."/>
            <person name="Ezra D."/>
            <person name="Gonzalez J."/>
            <person name="Henrissat B."/>
            <person name="Kuo A."/>
            <person name="Liang C."/>
            <person name="Lipzen A."/>
            <person name="Lutzoni F."/>
            <person name="Magnuson J."/>
            <person name="Mondo S."/>
            <person name="Nolan M."/>
            <person name="Ohm R."/>
            <person name="Pangilinan J."/>
            <person name="Park H.-J."/>
            <person name="Ramirez L."/>
            <person name="Alfaro M."/>
            <person name="Sun H."/>
            <person name="Tritt A."/>
            <person name="Yoshinaga Y."/>
            <person name="Zwiers L.-H."/>
            <person name="Turgeon B."/>
            <person name="Goodwin S."/>
            <person name="Spatafora J."/>
            <person name="Crous P."/>
            <person name="Grigoriev I."/>
        </authorList>
    </citation>
    <scope>NUCLEOTIDE SEQUENCE</scope>
    <source>
        <strain evidence="3">CBS 269.34</strain>
    </source>
</reference>
<feature type="region of interest" description="Disordered" evidence="2">
    <location>
        <begin position="1"/>
        <end position="294"/>
    </location>
</feature>
<name>A0A6A6R8X6_9PEZI</name>
<feature type="compositionally biased region" description="Basic and acidic residues" evidence="2">
    <location>
        <begin position="187"/>
        <end position="209"/>
    </location>
</feature>
<dbReference type="Proteomes" id="UP000799750">
    <property type="component" value="Unassembled WGS sequence"/>
</dbReference>
<feature type="compositionally biased region" description="Basic and acidic residues" evidence="2">
    <location>
        <begin position="154"/>
        <end position="171"/>
    </location>
</feature>
<evidence type="ECO:0000313" key="4">
    <source>
        <dbReference type="Proteomes" id="UP000799750"/>
    </source>
</evidence>
<dbReference type="AlphaFoldDB" id="A0A6A6R8X6"/>
<proteinExistence type="predicted"/>
<keyword evidence="4" id="KW-1185">Reference proteome</keyword>
<organism evidence="3 4">
    <name type="scientific">Lophium mytilinum</name>
    <dbReference type="NCBI Taxonomy" id="390894"/>
    <lineage>
        <taxon>Eukaryota</taxon>
        <taxon>Fungi</taxon>
        <taxon>Dikarya</taxon>
        <taxon>Ascomycota</taxon>
        <taxon>Pezizomycotina</taxon>
        <taxon>Dothideomycetes</taxon>
        <taxon>Pleosporomycetidae</taxon>
        <taxon>Mytilinidiales</taxon>
        <taxon>Mytilinidiaceae</taxon>
        <taxon>Lophium</taxon>
    </lineage>
</organism>
<feature type="compositionally biased region" description="Basic and acidic residues" evidence="2">
    <location>
        <begin position="485"/>
        <end position="514"/>
    </location>
</feature>
<sequence>MSTALEAHSPPRTSTNIMDEDVIDWSDPPSSPFIEHVELDQENVAPRDTASTPTKKTPLDDNNFASAIKRLSPQKGFGFKDRSSPAKPLDSPSKQLFGELEKTTPTNSPPIPERLSSKKTSPIKFSVVEEEEHVLRESSHNRTSPLKLSPSKRSSVERSESPLRRSTHDEPTILSRSSTRSSATKRMSLEHEDQPEPKLRKSSQEHQESARPSPTKRTSSERVEQTLRENEGLTIAMKILEETRSESHYETHHKENSSEARSDSHGSAEFDSFSEFSPDGPDGPSTMVDDTCFSNFSEMPDMTKFANSMMRSPAKSVLNQGMSTPRANLLMTPATARKHQSQSPSPTPRRNANPIYSDNDTTNLLLDFTQQIEAFSTATHRSPTRGRNSPTKSATESNLLSFIQNQRSPAKSSFVPSTPAEKRHLLNLLDFELPPPPTPRSIPSITIRELESLKSGFQSQVSSLTASLSGKEAEVSSLKKAVSSAERRVGEAQEQVREERSAREHAEKQKAEWEKKGTEVEAVLKSIKEEVMKSDQEREELFRKLDEAERRAEDAELRANDAESRAVEAEGKCVDTTVFVEADTDKPTKGPVYTAEEVQKQIDEKVATLCKELHVIYKKKHESKVSALKRSYEEKMARKTKELQTNVKDLKKKCEELQHARDATFSTVLPTDIPSNSSAAINAADLQKLETQQAEIEEQKARLAGLESEIQSVRDNHAQVLKELEAERVEKGELVAAAEQMLSLQMEFQAQQAAQEEMRRSVGPAGGNAVRPSGLTRPGFAGSGIGGRSTSGKSRIMSNIEKMGGRSASSE</sequence>
<dbReference type="SUPFAM" id="SSF57997">
    <property type="entry name" value="Tropomyosin"/>
    <property type="match status" value="1"/>
</dbReference>
<evidence type="ECO:0000256" key="2">
    <source>
        <dbReference type="SAM" id="MobiDB-lite"/>
    </source>
</evidence>
<feature type="region of interest" description="Disordered" evidence="2">
    <location>
        <begin position="481"/>
        <end position="514"/>
    </location>
</feature>
<feature type="compositionally biased region" description="Low complexity" evidence="2">
    <location>
        <begin position="172"/>
        <end position="186"/>
    </location>
</feature>
<dbReference type="InterPro" id="IPR024312">
    <property type="entry name" value="TACC_fungi"/>
</dbReference>
<gene>
    <name evidence="3" type="ORF">BU16DRAFT_523604</name>
</gene>
<dbReference type="Pfam" id="PF12709">
    <property type="entry name" value="Fungal_TACC"/>
    <property type="match status" value="1"/>
</dbReference>
<feature type="compositionally biased region" description="Low complexity" evidence="2">
    <location>
        <begin position="144"/>
        <end position="153"/>
    </location>
</feature>
<feature type="compositionally biased region" description="Polar residues" evidence="2">
    <location>
        <begin position="341"/>
        <end position="354"/>
    </location>
</feature>
<feature type="compositionally biased region" description="Basic and acidic residues" evidence="2">
    <location>
        <begin position="218"/>
        <end position="231"/>
    </location>
</feature>
<feature type="region of interest" description="Disordered" evidence="2">
    <location>
        <begin position="376"/>
        <end position="396"/>
    </location>
</feature>
<accession>A0A6A6R8X6</accession>
<dbReference type="OrthoDB" id="5367584at2759"/>